<evidence type="ECO:0000313" key="3">
    <source>
        <dbReference type="Proteomes" id="UP000248918"/>
    </source>
</evidence>
<accession>A0A329CK54</accession>
<sequence>MSKLTKLIKTAYNATRTPEFPEDHTWSQASMAQQRAIGAAEAEKLEAGKETVERDTGTLPGNAVA</sequence>
<reference evidence="2 3" key="1">
    <citation type="submission" date="2018-06" db="EMBL/GenBank/DDBJ databases">
        <title>Genomic Encyclopedia of Type Strains, Phase III (KMG-III): the genomes of soil and plant-associated and newly described type strains.</title>
        <authorList>
            <person name="Whitman W."/>
        </authorList>
    </citation>
    <scope>NUCLEOTIDE SEQUENCE [LARGE SCALE GENOMIC DNA]</scope>
    <source>
        <strain evidence="2 3">LMG 23644</strain>
    </source>
</reference>
<dbReference type="Proteomes" id="UP000248918">
    <property type="component" value="Unassembled WGS sequence"/>
</dbReference>
<evidence type="ECO:0000313" key="2">
    <source>
        <dbReference type="EMBL" id="RAS35296.1"/>
    </source>
</evidence>
<gene>
    <name evidence="2" type="ORF">BX591_10515</name>
</gene>
<dbReference type="EMBL" id="QLTK01000005">
    <property type="protein sequence ID" value="RAS35296.1"/>
    <property type="molecule type" value="Genomic_DNA"/>
</dbReference>
<dbReference type="OrthoDB" id="9134212at2"/>
<name>A0A329CK54_9BURK</name>
<dbReference type="RefSeq" id="WP_111930960.1">
    <property type="nucleotide sequence ID" value="NZ_CADFFP010000006.1"/>
</dbReference>
<dbReference type="AlphaFoldDB" id="A0A329CK54"/>
<proteinExistence type="predicted"/>
<feature type="region of interest" description="Disordered" evidence="1">
    <location>
        <begin position="18"/>
        <end position="65"/>
    </location>
</feature>
<feature type="compositionally biased region" description="Basic and acidic residues" evidence="1">
    <location>
        <begin position="41"/>
        <end position="56"/>
    </location>
</feature>
<comment type="caution">
    <text evidence="2">The sequence shown here is derived from an EMBL/GenBank/DDBJ whole genome shotgun (WGS) entry which is preliminary data.</text>
</comment>
<organism evidence="2 3">
    <name type="scientific">Paraburkholderia bryophila</name>
    <dbReference type="NCBI Taxonomy" id="420952"/>
    <lineage>
        <taxon>Bacteria</taxon>
        <taxon>Pseudomonadati</taxon>
        <taxon>Pseudomonadota</taxon>
        <taxon>Betaproteobacteria</taxon>
        <taxon>Burkholderiales</taxon>
        <taxon>Burkholderiaceae</taxon>
        <taxon>Paraburkholderia</taxon>
    </lineage>
</organism>
<protein>
    <submittedName>
        <fullName evidence="2">Uncharacterized protein</fullName>
    </submittedName>
</protein>
<evidence type="ECO:0000256" key="1">
    <source>
        <dbReference type="SAM" id="MobiDB-lite"/>
    </source>
</evidence>